<reference evidence="7 8" key="1">
    <citation type="journal article" date="2018" name="Mol. Biol. Evol.">
        <title>Broad Genomic Sampling Reveals a Smut Pathogenic Ancestry of the Fungal Clade Ustilaginomycotina.</title>
        <authorList>
            <person name="Kijpornyongpan T."/>
            <person name="Mondo S.J."/>
            <person name="Barry K."/>
            <person name="Sandor L."/>
            <person name="Lee J."/>
            <person name="Lipzen A."/>
            <person name="Pangilinan J."/>
            <person name="LaButti K."/>
            <person name="Hainaut M."/>
            <person name="Henrissat B."/>
            <person name="Grigoriev I.V."/>
            <person name="Spatafora J.W."/>
            <person name="Aime M.C."/>
        </authorList>
    </citation>
    <scope>NUCLEOTIDE SEQUENCE [LARGE SCALE GENOMIC DNA]</scope>
    <source>
        <strain evidence="7 8">MCA 4718</strain>
    </source>
</reference>
<sequence>MAPTATSTGGAHSPPAIIENALKSAADVAGLKSTAEGGKTFSRQSELPKLPIPKLEDTAKRYIASLEALQPSQEHEETKKVVERFLAGEGPQLNENLQEYAKDRVSYIEEFWDDAYLQASESVVLNLNPFFILEDDPTPSRGSQLMRATSLILASLAFIHDLRTGVLDPDTVRGTPLDMYQYTKLFGTARIPTASGCRMESTPDSRHITVMRRGQIYWFDVLDDEHRPLLTERALLGNLQAILRDADKTKPQEVAEGAIGILTTEQRKIWSAHRDTLTSNRHNSRCLKVADTALFVVCMDDSEPESPAELCNNMLCGTYSLQNGVQLGTCTNRWYDKLQLIVCANGAAGINFEHTGVDGHTVLRFAGDVYAELILRFAKSINNRTKSLFQAVTSPYARGAAGKKNPNVDSEKLQEVEIRTAPKKLEWDLTPDVAAAIRFGETRLSDLICQNECQVLEYTKFGKNFITRHKFSPDAFIQASFQAAHYQMYGRNVPTYEPAMTKAFQHGRTEAIRTCQPWTADFVKALTDPKMSRDATLDKLRAACEGHTKISKQCASGQGHDRHLYALYSLCKQEIAQGKREQMPELFTDVGWSTLNHVILSTSNCGNPALRLFGFGPVAPDGFGIGYIIKDDGLSICASSKHLQTNRWLKALEGYLDSISEMLVHSYNAANMRTRDTYIDHSGVECDVRTGLPIGSRRRTAAGGMAMDSLMLVEEA</sequence>
<dbReference type="PANTHER" id="PTHR22589:SF29">
    <property type="entry name" value="MITOCHONDRIAL CARNITINE O-ACETYLTRANSFERASE-RELATED"/>
    <property type="match status" value="1"/>
</dbReference>
<dbReference type="GeneID" id="37011247"/>
<dbReference type="Gene3D" id="3.30.559.10">
    <property type="entry name" value="Chloramphenicol acetyltransferase-like domain"/>
    <property type="match status" value="1"/>
</dbReference>
<feature type="active site" description="Proton acceptor" evidence="4">
    <location>
        <position position="354"/>
    </location>
</feature>
<dbReference type="AlphaFoldDB" id="A0A316U9P4"/>
<evidence type="ECO:0000256" key="1">
    <source>
        <dbReference type="ARBA" id="ARBA00005232"/>
    </source>
</evidence>
<dbReference type="RefSeq" id="XP_025348694.1">
    <property type="nucleotide sequence ID" value="XM_025489513.1"/>
</dbReference>
<keyword evidence="2 5" id="KW-0808">Transferase</keyword>
<dbReference type="OrthoDB" id="240216at2759"/>
<evidence type="ECO:0000313" key="7">
    <source>
        <dbReference type="EMBL" id="PWN21534.1"/>
    </source>
</evidence>
<proteinExistence type="inferred from homology"/>
<dbReference type="Gene3D" id="3.30.559.70">
    <property type="entry name" value="Choline/Carnitine o-acyltransferase, domain 2"/>
    <property type="match status" value="1"/>
</dbReference>
<dbReference type="GO" id="GO:0004092">
    <property type="term" value="F:carnitine O-acetyltransferase activity"/>
    <property type="evidence" value="ECO:0007669"/>
    <property type="project" value="TreeGrafter"/>
</dbReference>
<dbReference type="InterPro" id="IPR042231">
    <property type="entry name" value="Cho/carn_acyl_trans_2"/>
</dbReference>
<evidence type="ECO:0000313" key="8">
    <source>
        <dbReference type="Proteomes" id="UP000245942"/>
    </source>
</evidence>
<evidence type="ECO:0000256" key="4">
    <source>
        <dbReference type="PIRSR" id="PIRSR600542-1"/>
    </source>
</evidence>
<dbReference type="GO" id="GO:0009437">
    <property type="term" value="P:carnitine metabolic process"/>
    <property type="evidence" value="ECO:0007669"/>
    <property type="project" value="TreeGrafter"/>
</dbReference>
<dbReference type="EMBL" id="KZ819325">
    <property type="protein sequence ID" value="PWN21534.1"/>
    <property type="molecule type" value="Genomic_DNA"/>
</dbReference>
<dbReference type="PANTHER" id="PTHR22589">
    <property type="entry name" value="CARNITINE O-ACYLTRANSFERASE"/>
    <property type="match status" value="1"/>
</dbReference>
<evidence type="ECO:0000259" key="6">
    <source>
        <dbReference type="Pfam" id="PF00755"/>
    </source>
</evidence>
<dbReference type="FunFam" id="3.30.559.70:FF:000003">
    <property type="entry name" value="Carnitine acetyl transferase FacC"/>
    <property type="match status" value="1"/>
</dbReference>
<keyword evidence="8" id="KW-1185">Reference proteome</keyword>
<evidence type="ECO:0000256" key="3">
    <source>
        <dbReference type="ARBA" id="ARBA00023315"/>
    </source>
</evidence>
<comment type="similarity">
    <text evidence="1 5">Belongs to the carnitine/choline acetyltransferase family.</text>
</comment>
<dbReference type="InterPro" id="IPR000542">
    <property type="entry name" value="Carn_acyl_trans"/>
</dbReference>
<dbReference type="InterPro" id="IPR039551">
    <property type="entry name" value="Cho/carn_acyl_trans"/>
</dbReference>
<dbReference type="STRING" id="1684307.A0A316U9P4"/>
<dbReference type="PROSITE" id="PS00439">
    <property type="entry name" value="ACYLTRANSF_C_1"/>
    <property type="match status" value="1"/>
</dbReference>
<dbReference type="Proteomes" id="UP000245942">
    <property type="component" value="Unassembled WGS sequence"/>
</dbReference>
<organism evidence="7 8">
    <name type="scientific">Pseudomicrostroma glucosiphilum</name>
    <dbReference type="NCBI Taxonomy" id="1684307"/>
    <lineage>
        <taxon>Eukaryota</taxon>
        <taxon>Fungi</taxon>
        <taxon>Dikarya</taxon>
        <taxon>Basidiomycota</taxon>
        <taxon>Ustilaginomycotina</taxon>
        <taxon>Exobasidiomycetes</taxon>
        <taxon>Microstromatales</taxon>
        <taxon>Microstromatales incertae sedis</taxon>
        <taxon>Pseudomicrostroma</taxon>
    </lineage>
</organism>
<name>A0A316U9P4_9BASI</name>
<feature type="domain" description="Choline/carnitine acyltransferase" evidence="6">
    <location>
        <begin position="50"/>
        <end position="653"/>
    </location>
</feature>
<evidence type="ECO:0000256" key="5">
    <source>
        <dbReference type="RuleBase" id="RU003801"/>
    </source>
</evidence>
<evidence type="ECO:0000256" key="2">
    <source>
        <dbReference type="ARBA" id="ARBA00022679"/>
    </source>
</evidence>
<dbReference type="InterPro" id="IPR023213">
    <property type="entry name" value="CAT-like_dom_sf"/>
</dbReference>
<accession>A0A316U9P4</accession>
<keyword evidence="3 5" id="KW-0012">Acyltransferase</keyword>
<gene>
    <name evidence="7" type="ORF">BCV69DRAFT_172989</name>
</gene>
<dbReference type="FunFam" id="3.30.559.10:FF:000019">
    <property type="entry name" value="Carnitine acetyl transferase"/>
    <property type="match status" value="1"/>
</dbReference>
<dbReference type="Pfam" id="PF00755">
    <property type="entry name" value="Carn_acyltransf"/>
    <property type="match status" value="1"/>
</dbReference>
<dbReference type="GO" id="GO:0005739">
    <property type="term" value="C:mitochondrion"/>
    <property type="evidence" value="ECO:0007669"/>
    <property type="project" value="TreeGrafter"/>
</dbReference>
<protein>
    <submittedName>
        <fullName evidence="7">Acyltransferase ChoActase/COT/CPT</fullName>
    </submittedName>
</protein>
<dbReference type="PROSITE" id="PS00440">
    <property type="entry name" value="ACYLTRANSF_C_2"/>
    <property type="match status" value="1"/>
</dbReference>
<dbReference type="SUPFAM" id="SSF52777">
    <property type="entry name" value="CoA-dependent acyltransferases"/>
    <property type="match status" value="2"/>
</dbReference>